<dbReference type="InterPro" id="IPR026569">
    <property type="entry name" value="Ribosomal_bL28"/>
</dbReference>
<keyword evidence="3 5" id="KW-0687">Ribonucleoprotein</keyword>
<keyword evidence="2 5" id="KW-0689">Ribosomal protein</keyword>
<dbReference type="PANTHER" id="PTHR13528">
    <property type="entry name" value="39S RIBOSOMAL PROTEIN L28, MITOCHONDRIAL"/>
    <property type="match status" value="1"/>
</dbReference>
<gene>
    <name evidence="5 6" type="primary">rpmB</name>
    <name evidence="6" type="ORF">ABNO82_00290</name>
</gene>
<dbReference type="Gene3D" id="2.30.170.40">
    <property type="entry name" value="Ribosomal protein L28/L24"/>
    <property type="match status" value="1"/>
</dbReference>
<proteinExistence type="inferred from homology"/>
<organism evidence="6">
    <name type="scientific">Candidatus Shikimatogenerans sp. Tder</name>
    <dbReference type="NCBI Taxonomy" id="3158566"/>
    <lineage>
        <taxon>Bacteria</taxon>
        <taxon>Pseudomonadati</taxon>
        <taxon>Bacteroidota</taxon>
        <taxon>Flavobacteriia</taxon>
        <taxon>Flavobacteriales</taxon>
        <taxon>Candidatus Shikimatogenerans</taxon>
    </lineage>
</organism>
<dbReference type="PANTHER" id="PTHR13528:SF2">
    <property type="entry name" value="LARGE RIBOSOMAL SUBUNIT PROTEIN BL28M"/>
    <property type="match status" value="1"/>
</dbReference>
<dbReference type="NCBIfam" id="TIGR00009">
    <property type="entry name" value="L28"/>
    <property type="match status" value="1"/>
</dbReference>
<evidence type="ECO:0000256" key="4">
    <source>
        <dbReference type="ARBA" id="ARBA00035174"/>
    </source>
</evidence>
<protein>
    <recommendedName>
        <fullName evidence="4 5">Large ribosomal subunit protein bL28</fullName>
    </recommendedName>
</protein>
<evidence type="ECO:0000256" key="5">
    <source>
        <dbReference type="HAMAP-Rule" id="MF_00373"/>
    </source>
</evidence>
<dbReference type="SUPFAM" id="SSF143800">
    <property type="entry name" value="L28p-like"/>
    <property type="match status" value="1"/>
</dbReference>
<dbReference type="GO" id="GO:1990904">
    <property type="term" value="C:ribonucleoprotein complex"/>
    <property type="evidence" value="ECO:0007669"/>
    <property type="project" value="UniProtKB-KW"/>
</dbReference>
<dbReference type="InterPro" id="IPR034704">
    <property type="entry name" value="Ribosomal_bL28/bL31-like_sf"/>
</dbReference>
<dbReference type="GO" id="GO:0005840">
    <property type="term" value="C:ribosome"/>
    <property type="evidence" value="ECO:0007669"/>
    <property type="project" value="UniProtKB-KW"/>
</dbReference>
<evidence type="ECO:0000256" key="3">
    <source>
        <dbReference type="ARBA" id="ARBA00023274"/>
    </source>
</evidence>
<dbReference type="Pfam" id="PF00830">
    <property type="entry name" value="Ribosomal_L28"/>
    <property type="match status" value="1"/>
</dbReference>
<dbReference type="GO" id="GO:0006412">
    <property type="term" value="P:translation"/>
    <property type="evidence" value="ECO:0007669"/>
    <property type="project" value="UniProtKB-UniRule"/>
</dbReference>
<dbReference type="InterPro" id="IPR001383">
    <property type="entry name" value="Ribosomal_bL28_bact-type"/>
</dbReference>
<reference evidence="6" key="1">
    <citation type="submission" date="2024-06" db="EMBL/GenBank/DDBJ databases">
        <title>Diversity, functionality, and evolutionary history of bacterial symbionts in false click beetles (Coleoptera, Throscidae).</title>
        <authorList>
            <person name="Wierz J.C."/>
            <person name="Malm H."/>
            <person name="Kaltenpoth M."/>
            <person name="Engl T."/>
        </authorList>
    </citation>
    <scope>NUCLEOTIDE SEQUENCE</scope>
    <source>
        <strain evidence="6">Tder</strain>
    </source>
</reference>
<sequence length="74" mass="8949">MSKYCIINNKKNIIGNKVSKSKKKTKRKFLVNFKKKKIYIKFLNKYIKINISCSGIRTINKKGINFFYKKYKKY</sequence>
<accession>A0AAU7QRI7</accession>
<evidence type="ECO:0000313" key="6">
    <source>
        <dbReference type="EMBL" id="XBT18543.1"/>
    </source>
</evidence>
<dbReference type="HAMAP" id="MF_00373">
    <property type="entry name" value="Ribosomal_bL28"/>
    <property type="match status" value="1"/>
</dbReference>
<name>A0AAU7QRI7_9FLAO</name>
<evidence type="ECO:0000256" key="2">
    <source>
        <dbReference type="ARBA" id="ARBA00022980"/>
    </source>
</evidence>
<dbReference type="AlphaFoldDB" id="A0AAU7QRI7"/>
<dbReference type="InterPro" id="IPR037147">
    <property type="entry name" value="Ribosomal_bL28_sf"/>
</dbReference>
<evidence type="ECO:0000256" key="1">
    <source>
        <dbReference type="ARBA" id="ARBA00008760"/>
    </source>
</evidence>
<comment type="similarity">
    <text evidence="1 5">Belongs to the bacterial ribosomal protein bL28 family.</text>
</comment>
<dbReference type="EMBL" id="CP157895">
    <property type="protein sequence ID" value="XBT18543.1"/>
    <property type="molecule type" value="Genomic_DNA"/>
</dbReference>
<dbReference type="GO" id="GO:0003735">
    <property type="term" value="F:structural constituent of ribosome"/>
    <property type="evidence" value="ECO:0007669"/>
    <property type="project" value="InterPro"/>
</dbReference>